<keyword evidence="3" id="KW-0536">Nodulation</keyword>
<evidence type="ECO:0000256" key="4">
    <source>
        <dbReference type="ARBA" id="ARBA00022741"/>
    </source>
</evidence>
<dbReference type="EMBL" id="CAAHFG010000001">
    <property type="protein sequence ID" value="VGO14551.1"/>
    <property type="molecule type" value="Genomic_DNA"/>
</dbReference>
<dbReference type="CDD" id="cd03230">
    <property type="entry name" value="ABC_DR_subfamily_A"/>
    <property type="match status" value="1"/>
</dbReference>
<dbReference type="GO" id="GO:0005524">
    <property type="term" value="F:ATP binding"/>
    <property type="evidence" value="ECO:0007669"/>
    <property type="project" value="UniProtKB-KW"/>
</dbReference>
<dbReference type="GO" id="GO:0016887">
    <property type="term" value="F:ATP hydrolysis activity"/>
    <property type="evidence" value="ECO:0007669"/>
    <property type="project" value="InterPro"/>
</dbReference>
<evidence type="ECO:0000256" key="2">
    <source>
        <dbReference type="ARBA" id="ARBA00022448"/>
    </source>
</evidence>
<dbReference type="InterPro" id="IPR050763">
    <property type="entry name" value="ABC_transporter_ATP-binding"/>
</dbReference>
<dbReference type="SMART" id="SM00382">
    <property type="entry name" value="AAA"/>
    <property type="match status" value="1"/>
</dbReference>
<dbReference type="InterPro" id="IPR027417">
    <property type="entry name" value="P-loop_NTPase"/>
</dbReference>
<dbReference type="Proteomes" id="UP000366872">
    <property type="component" value="Unassembled WGS sequence"/>
</dbReference>
<keyword evidence="5 7" id="KW-0067">ATP-binding</keyword>
<comment type="similarity">
    <text evidence="1">Belongs to the ABC transporter superfamily.</text>
</comment>
<dbReference type="PANTHER" id="PTHR42711:SF5">
    <property type="entry name" value="ABC TRANSPORTER ATP-BINDING PROTEIN NATA"/>
    <property type="match status" value="1"/>
</dbReference>
<sequence>MIKVSGVTKKYPARLAVDDISFEVNRGEIVGFLGPNGAGKTTTMRMLTGYLPMNSGSIEVAGFDVARQPQEVRHRIGYLPESCPLYPEMRVDEYLRFRAELKGVKASARKAKINEVKEQCGLTEVGKRIIGQLSKGYRQRVGLADSLVHDPDLLVLDEPTVGLDPFQIRQVRELITQLAERHTILLSTHILQEVEAICERILIINEGKIVASDTEENLHRKLHACSIIEMEILAEKAAAVEQVGRLGGMDVRNASELADGWLWLEIEADSASMRVELFNLAVAEGWALRELSEQQHSLEETFVQITRNKGGDS</sequence>
<keyword evidence="4" id="KW-0547">Nucleotide-binding</keyword>
<keyword evidence="8" id="KW-1185">Reference proteome</keyword>
<dbReference type="SUPFAM" id="SSF52540">
    <property type="entry name" value="P-loop containing nucleoside triphosphate hydrolases"/>
    <property type="match status" value="1"/>
</dbReference>
<evidence type="ECO:0000256" key="3">
    <source>
        <dbReference type="ARBA" id="ARBA00022458"/>
    </source>
</evidence>
<proteinExistence type="inferred from homology"/>
<dbReference type="PANTHER" id="PTHR42711">
    <property type="entry name" value="ABC TRANSPORTER ATP-BINDING PROTEIN"/>
    <property type="match status" value="1"/>
</dbReference>
<protein>
    <submittedName>
        <fullName evidence="7">ABC transporter ATP-binding protein NatA</fullName>
    </submittedName>
</protein>
<evidence type="ECO:0000256" key="1">
    <source>
        <dbReference type="ARBA" id="ARBA00005417"/>
    </source>
</evidence>
<dbReference type="InterPro" id="IPR003439">
    <property type="entry name" value="ABC_transporter-like_ATP-bd"/>
</dbReference>
<name>A0A6C2U4T1_PONDE</name>
<dbReference type="Gene3D" id="3.40.50.300">
    <property type="entry name" value="P-loop containing nucleotide triphosphate hydrolases"/>
    <property type="match status" value="1"/>
</dbReference>
<dbReference type="Pfam" id="PF00005">
    <property type="entry name" value="ABC_tran"/>
    <property type="match status" value="1"/>
</dbReference>
<accession>A0A6C2U4T1</accession>
<gene>
    <name evidence="7" type="primary">natA</name>
    <name evidence="7" type="ORF">PDESU_03114</name>
</gene>
<evidence type="ECO:0000313" key="8">
    <source>
        <dbReference type="Proteomes" id="UP000366872"/>
    </source>
</evidence>
<reference evidence="7 8" key="1">
    <citation type="submission" date="2019-04" db="EMBL/GenBank/DDBJ databases">
        <authorList>
            <person name="Van Vliet M D."/>
        </authorList>
    </citation>
    <scope>NUCLEOTIDE SEQUENCE [LARGE SCALE GENOMIC DNA]</scope>
    <source>
        <strain evidence="7 8">F1</strain>
    </source>
</reference>
<dbReference type="RefSeq" id="WP_136080023.1">
    <property type="nucleotide sequence ID" value="NZ_CAAHFG010000001.1"/>
</dbReference>
<evidence type="ECO:0000259" key="6">
    <source>
        <dbReference type="PROSITE" id="PS50893"/>
    </source>
</evidence>
<dbReference type="AlphaFoldDB" id="A0A6C2U4T1"/>
<dbReference type="InterPro" id="IPR003593">
    <property type="entry name" value="AAA+_ATPase"/>
</dbReference>
<organism evidence="7 8">
    <name type="scientific">Pontiella desulfatans</name>
    <dbReference type="NCBI Taxonomy" id="2750659"/>
    <lineage>
        <taxon>Bacteria</taxon>
        <taxon>Pseudomonadati</taxon>
        <taxon>Kiritimatiellota</taxon>
        <taxon>Kiritimatiellia</taxon>
        <taxon>Kiritimatiellales</taxon>
        <taxon>Pontiellaceae</taxon>
        <taxon>Pontiella</taxon>
    </lineage>
</organism>
<keyword evidence="2" id="KW-0813">Transport</keyword>
<evidence type="ECO:0000256" key="5">
    <source>
        <dbReference type="ARBA" id="ARBA00022840"/>
    </source>
</evidence>
<evidence type="ECO:0000313" key="7">
    <source>
        <dbReference type="EMBL" id="VGO14551.1"/>
    </source>
</evidence>
<feature type="domain" description="ABC transporter" evidence="6">
    <location>
        <begin position="2"/>
        <end position="231"/>
    </location>
</feature>
<dbReference type="PROSITE" id="PS50893">
    <property type="entry name" value="ABC_TRANSPORTER_2"/>
    <property type="match status" value="1"/>
</dbReference>